<feature type="compositionally biased region" description="Polar residues" evidence="1">
    <location>
        <begin position="8"/>
        <end position="20"/>
    </location>
</feature>
<protein>
    <submittedName>
        <fullName evidence="2">Uncharacterized protein</fullName>
    </submittedName>
</protein>
<proteinExistence type="predicted"/>
<feature type="compositionally biased region" description="Basic residues" evidence="1">
    <location>
        <begin position="23"/>
        <end position="34"/>
    </location>
</feature>
<dbReference type="Proteomes" id="UP000031523">
    <property type="component" value="Chromosome"/>
</dbReference>
<organism evidence="2 3">
    <name type="scientific">Streptomyces albus (strain ATCC 21838 / DSM 41398 / FERM P-419 / JCM 4703 / NBRC 107858)</name>
    <dbReference type="NCBI Taxonomy" id="1081613"/>
    <lineage>
        <taxon>Bacteria</taxon>
        <taxon>Bacillati</taxon>
        <taxon>Actinomycetota</taxon>
        <taxon>Actinomycetes</taxon>
        <taxon>Kitasatosporales</taxon>
        <taxon>Streptomycetaceae</taxon>
        <taxon>Streptomyces</taxon>
    </lineage>
</organism>
<evidence type="ECO:0000256" key="1">
    <source>
        <dbReference type="SAM" id="MobiDB-lite"/>
    </source>
</evidence>
<keyword evidence="3" id="KW-1185">Reference proteome</keyword>
<feature type="region of interest" description="Disordered" evidence="1">
    <location>
        <begin position="1"/>
        <end position="64"/>
    </location>
</feature>
<evidence type="ECO:0000313" key="3">
    <source>
        <dbReference type="Proteomes" id="UP000031523"/>
    </source>
</evidence>
<dbReference type="KEGG" id="sals:SLNWT_1588"/>
<gene>
    <name evidence="2" type="ORF">SLNWT_1588</name>
</gene>
<dbReference type="EMBL" id="CP010519">
    <property type="protein sequence ID" value="AJE81964.1"/>
    <property type="molecule type" value="Genomic_DNA"/>
</dbReference>
<sequence length="64" mass="6937">MHGLCPLTSRSPESGGQSSARGKGVHRLRGRGARRQPPSGHVHGGQSPPRKTPHWSMPRVRARP</sequence>
<reference evidence="2 3" key="1">
    <citation type="submission" date="2015-01" db="EMBL/GenBank/DDBJ databases">
        <title>Enhanced salinomycin production by adjusting the supply of polyketide extender units in Streptomyce albus DSM 41398.</title>
        <authorList>
            <person name="Lu C."/>
        </authorList>
    </citation>
    <scope>NUCLEOTIDE SEQUENCE [LARGE SCALE GENOMIC DNA]</scope>
    <source>
        <strain evidence="3">ATCC 21838 / DSM 41398 / FERM P-419 / JCM 4703 / NBRC 107858</strain>
    </source>
</reference>
<dbReference type="AlphaFoldDB" id="A0A0B5EK91"/>
<accession>A0A0B5EK91</accession>
<evidence type="ECO:0000313" key="2">
    <source>
        <dbReference type="EMBL" id="AJE81964.1"/>
    </source>
</evidence>
<name>A0A0B5EK91_STRA4</name>